<accession>A0ABQ6GYB6</accession>
<evidence type="ECO:0000313" key="2">
    <source>
        <dbReference type="Proteomes" id="UP001157186"/>
    </source>
</evidence>
<dbReference type="InterPro" id="IPR009749">
    <property type="entry name" value="DUF1315"/>
</dbReference>
<sequence>MDVLAIVDTMSQEMYLRLKHAAETGKWPEGVPVEQAQRDSALQLIMAYQARHLDSDEMLTIGADGEIVNKTKRELKDQFSGKHKDTEVTKCNKNNIARFTDL</sequence>
<organism evidence="1 2">
    <name type="scientific">Thalassotalea insulae</name>
    <dbReference type="NCBI Taxonomy" id="2056778"/>
    <lineage>
        <taxon>Bacteria</taxon>
        <taxon>Pseudomonadati</taxon>
        <taxon>Pseudomonadota</taxon>
        <taxon>Gammaproteobacteria</taxon>
        <taxon>Alteromonadales</taxon>
        <taxon>Colwelliaceae</taxon>
        <taxon>Thalassotalea</taxon>
    </lineage>
</organism>
<keyword evidence="2" id="KW-1185">Reference proteome</keyword>
<dbReference type="Proteomes" id="UP001157186">
    <property type="component" value="Unassembled WGS sequence"/>
</dbReference>
<evidence type="ECO:0000313" key="1">
    <source>
        <dbReference type="EMBL" id="GLX80329.1"/>
    </source>
</evidence>
<name>A0ABQ6GYB6_9GAMM</name>
<comment type="caution">
    <text evidence="1">The sequence shown here is derived from an EMBL/GenBank/DDBJ whole genome shotgun (WGS) entry which is preliminary data.</text>
</comment>
<gene>
    <name evidence="1" type="ORF">tinsulaeT_36690</name>
</gene>
<protein>
    <submittedName>
        <fullName evidence="1">Transcriptional regulator</fullName>
    </submittedName>
</protein>
<dbReference type="RefSeq" id="WP_284246310.1">
    <property type="nucleotide sequence ID" value="NZ_BSST01000001.1"/>
</dbReference>
<reference evidence="1 2" key="1">
    <citation type="submission" date="2023-03" db="EMBL/GenBank/DDBJ databases">
        <title>Draft genome sequence of Thalassotalea insulae KCTC 62186T.</title>
        <authorList>
            <person name="Sawabe T."/>
        </authorList>
    </citation>
    <scope>NUCLEOTIDE SEQUENCE [LARGE SCALE GENOMIC DNA]</scope>
    <source>
        <strain evidence="1 2">KCTC 62186</strain>
    </source>
</reference>
<dbReference type="Pfam" id="PF07023">
    <property type="entry name" value="DUF1315"/>
    <property type="match status" value="1"/>
</dbReference>
<proteinExistence type="predicted"/>
<dbReference type="EMBL" id="BSST01000001">
    <property type="protein sequence ID" value="GLX80329.1"/>
    <property type="molecule type" value="Genomic_DNA"/>
</dbReference>